<gene>
    <name evidence="1" type="ORF">CEXT_424841</name>
</gene>
<dbReference type="AlphaFoldDB" id="A0AAV4W7K6"/>
<organism evidence="1 2">
    <name type="scientific">Caerostris extrusa</name>
    <name type="common">Bark spider</name>
    <name type="synonym">Caerostris bankana</name>
    <dbReference type="NCBI Taxonomy" id="172846"/>
    <lineage>
        <taxon>Eukaryota</taxon>
        <taxon>Metazoa</taxon>
        <taxon>Ecdysozoa</taxon>
        <taxon>Arthropoda</taxon>
        <taxon>Chelicerata</taxon>
        <taxon>Arachnida</taxon>
        <taxon>Araneae</taxon>
        <taxon>Araneomorphae</taxon>
        <taxon>Entelegynae</taxon>
        <taxon>Araneoidea</taxon>
        <taxon>Araneidae</taxon>
        <taxon>Caerostris</taxon>
    </lineage>
</organism>
<dbReference type="Proteomes" id="UP001054945">
    <property type="component" value="Unassembled WGS sequence"/>
</dbReference>
<evidence type="ECO:0000313" key="2">
    <source>
        <dbReference type="Proteomes" id="UP001054945"/>
    </source>
</evidence>
<name>A0AAV4W7K6_CAEEX</name>
<protein>
    <submittedName>
        <fullName evidence="1">Uncharacterized protein</fullName>
    </submittedName>
</protein>
<reference evidence="1 2" key="1">
    <citation type="submission" date="2021-06" db="EMBL/GenBank/DDBJ databases">
        <title>Caerostris extrusa draft genome.</title>
        <authorList>
            <person name="Kono N."/>
            <person name="Arakawa K."/>
        </authorList>
    </citation>
    <scope>NUCLEOTIDE SEQUENCE [LARGE SCALE GENOMIC DNA]</scope>
</reference>
<dbReference type="EMBL" id="BPLR01015811">
    <property type="protein sequence ID" value="GIY78865.1"/>
    <property type="molecule type" value="Genomic_DNA"/>
</dbReference>
<keyword evidence="2" id="KW-1185">Reference proteome</keyword>
<proteinExistence type="predicted"/>
<comment type="caution">
    <text evidence="1">The sequence shown here is derived from an EMBL/GenBank/DDBJ whole genome shotgun (WGS) entry which is preliminary data.</text>
</comment>
<sequence length="165" mass="18531">MWTPASTHTATATPINFISYINTLHEPTPSTELHQCESAAFDADGRPLSGRLYAEYMHGAVSDIEHTSNRYRVYEEEGLCPRSVLNRFLGDVQFAVCCLVREVYRSGVLVTGCALQALFLQLAYSLRLSRAMNHQKKGAQAEKHTLRLSGIKCWNLELKEPSSIR</sequence>
<evidence type="ECO:0000313" key="1">
    <source>
        <dbReference type="EMBL" id="GIY78865.1"/>
    </source>
</evidence>
<accession>A0AAV4W7K6</accession>